<dbReference type="PROSITE" id="PS50887">
    <property type="entry name" value="GGDEF"/>
    <property type="match status" value="1"/>
</dbReference>
<evidence type="ECO:0000313" key="4">
    <source>
        <dbReference type="Proteomes" id="UP000287547"/>
    </source>
</evidence>
<dbReference type="InterPro" id="IPR035965">
    <property type="entry name" value="PAS-like_dom_sf"/>
</dbReference>
<dbReference type="OrthoDB" id="9804747at2"/>
<evidence type="ECO:0000259" key="2">
    <source>
        <dbReference type="PROSITE" id="PS50887"/>
    </source>
</evidence>
<proteinExistence type="predicted"/>
<dbReference type="EMBL" id="QHKI01000018">
    <property type="protein sequence ID" value="RSM83939.1"/>
    <property type="molecule type" value="Genomic_DNA"/>
</dbReference>
<dbReference type="NCBIfam" id="TIGR00229">
    <property type="entry name" value="sensory_box"/>
    <property type="match status" value="1"/>
</dbReference>
<dbReference type="InterPro" id="IPR000014">
    <property type="entry name" value="PAS"/>
</dbReference>
<protein>
    <submittedName>
        <fullName evidence="3">GGDEF domain-containing protein</fullName>
    </submittedName>
</protein>
<organism evidence="3 4">
    <name type="scientific">Kibdelosporangium aridum</name>
    <dbReference type="NCBI Taxonomy" id="2030"/>
    <lineage>
        <taxon>Bacteria</taxon>
        <taxon>Bacillati</taxon>
        <taxon>Actinomycetota</taxon>
        <taxon>Actinomycetes</taxon>
        <taxon>Pseudonocardiales</taxon>
        <taxon>Pseudonocardiaceae</taxon>
        <taxon>Kibdelosporangium</taxon>
    </lineage>
</organism>
<gene>
    <name evidence="3" type="ORF">DMH04_22635</name>
</gene>
<dbReference type="GO" id="GO:0006355">
    <property type="term" value="P:regulation of DNA-templated transcription"/>
    <property type="evidence" value="ECO:0007669"/>
    <property type="project" value="InterPro"/>
</dbReference>
<dbReference type="Pfam" id="PF00989">
    <property type="entry name" value="PAS"/>
    <property type="match status" value="1"/>
</dbReference>
<dbReference type="SMART" id="SM00267">
    <property type="entry name" value="GGDEF"/>
    <property type="match status" value="1"/>
</dbReference>
<dbReference type="SUPFAM" id="SSF141868">
    <property type="entry name" value="EAL domain-like"/>
    <property type="match status" value="1"/>
</dbReference>
<dbReference type="InterPro" id="IPR013767">
    <property type="entry name" value="PAS_fold"/>
</dbReference>
<dbReference type="InterPro" id="IPR035919">
    <property type="entry name" value="EAL_sf"/>
</dbReference>
<feature type="domain" description="GGDEF" evidence="2">
    <location>
        <begin position="293"/>
        <end position="421"/>
    </location>
</feature>
<dbReference type="AlphaFoldDB" id="A0A428Z808"/>
<accession>A0A428Z808</accession>
<dbReference type="Gene3D" id="3.30.70.270">
    <property type="match status" value="1"/>
</dbReference>
<dbReference type="SUPFAM" id="SSF55073">
    <property type="entry name" value="Nucleotide cyclase"/>
    <property type="match status" value="1"/>
</dbReference>
<dbReference type="InterPro" id="IPR052155">
    <property type="entry name" value="Biofilm_reg_signaling"/>
</dbReference>
<comment type="caution">
    <text evidence="3">The sequence shown here is derived from an EMBL/GenBank/DDBJ whole genome shotgun (WGS) entry which is preliminary data.</text>
</comment>
<dbReference type="PANTHER" id="PTHR44757">
    <property type="entry name" value="DIGUANYLATE CYCLASE DGCP"/>
    <property type="match status" value="1"/>
</dbReference>
<dbReference type="Gene3D" id="3.20.20.450">
    <property type="entry name" value="EAL domain"/>
    <property type="match status" value="1"/>
</dbReference>
<dbReference type="PANTHER" id="PTHR44757:SF2">
    <property type="entry name" value="BIOFILM ARCHITECTURE MAINTENANCE PROTEIN MBAA"/>
    <property type="match status" value="1"/>
</dbReference>
<name>A0A428Z808_KIBAR</name>
<evidence type="ECO:0000313" key="3">
    <source>
        <dbReference type="EMBL" id="RSM83939.1"/>
    </source>
</evidence>
<dbReference type="InterPro" id="IPR043128">
    <property type="entry name" value="Rev_trsase/Diguanyl_cyclase"/>
</dbReference>
<reference evidence="3 4" key="1">
    <citation type="submission" date="2018-05" db="EMBL/GenBank/DDBJ databases">
        <title>Evolution of GPA BGCs.</title>
        <authorList>
            <person name="Waglechner N."/>
            <person name="Wright G.D."/>
        </authorList>
    </citation>
    <scope>NUCLEOTIDE SEQUENCE [LARGE SCALE GENOMIC DNA]</scope>
    <source>
        <strain evidence="3 4">A82846</strain>
    </source>
</reference>
<dbReference type="InterPro" id="IPR000160">
    <property type="entry name" value="GGDEF_dom"/>
</dbReference>
<dbReference type="Proteomes" id="UP000287547">
    <property type="component" value="Unassembled WGS sequence"/>
</dbReference>
<sequence length="621" mass="67671">MTAPQAYRGSTRAKVVRRWATAVTANTHVPMQADELHERLAGLLDDLLNALTSDPFRPDPAFRCGIELVEMHCGTTESIRSTMDSLGAGLATMPELAGLPRRTERIFSTLGAMAAGYSEATRQSTFTQQEAVHRASLTALGDVHRKLRDVSAELDEVLNGCTTGVALIKEDGRFIRANAAFREVLGYEPKELAERTLFGVLPPEDAGLFRSLLAGGTRHFERKQQLIGKDQQVSWTRLTLSRPRQAGFVIVFEDRSELELLQSRVNHMALHDMLTGLPNRQFFTTRLETALARGVTLCQLDIDGFAAITRGLGRQVGDNVLMHVAQRLQAAVAADDTMVARFGADEFAVLMPTTEPEMIVRHLQEALRQPIKISGHHIVLSASIGVVNAVGTNPADALDAAELALARAQRLGPGQWSLFGPQDREHAMAAAVLPAALQTGQVTVQYQPLHRFPGKQKIGYDAQLSWGSLSHWDCLGRAETWLLRTVCSAGPNLPVHIGVNSPDPGEVERIAAEAGRELDRLCLSVRGGDRLLPLAGTGVGIEIRDFDLTDLAFLEALPIKAVRLDRRMRHPGVLTTKALRHVLAVVRSAGASVIVDGLPTWVDAERWRDLGADIVAVQAGR</sequence>
<dbReference type="Pfam" id="PF00990">
    <property type="entry name" value="GGDEF"/>
    <property type="match status" value="1"/>
</dbReference>
<dbReference type="PROSITE" id="PS50112">
    <property type="entry name" value="PAS"/>
    <property type="match status" value="1"/>
</dbReference>
<feature type="domain" description="PAS" evidence="1">
    <location>
        <begin position="150"/>
        <end position="213"/>
    </location>
</feature>
<dbReference type="InterPro" id="IPR029787">
    <property type="entry name" value="Nucleotide_cyclase"/>
</dbReference>
<dbReference type="SMART" id="SM00091">
    <property type="entry name" value="PAS"/>
    <property type="match status" value="1"/>
</dbReference>
<dbReference type="NCBIfam" id="TIGR00254">
    <property type="entry name" value="GGDEF"/>
    <property type="match status" value="1"/>
</dbReference>
<dbReference type="Gene3D" id="3.30.450.20">
    <property type="entry name" value="PAS domain"/>
    <property type="match status" value="1"/>
</dbReference>
<dbReference type="SUPFAM" id="SSF55785">
    <property type="entry name" value="PYP-like sensor domain (PAS domain)"/>
    <property type="match status" value="1"/>
</dbReference>
<dbReference type="CDD" id="cd01949">
    <property type="entry name" value="GGDEF"/>
    <property type="match status" value="1"/>
</dbReference>
<evidence type="ECO:0000259" key="1">
    <source>
        <dbReference type="PROSITE" id="PS50112"/>
    </source>
</evidence>
<dbReference type="CDD" id="cd00130">
    <property type="entry name" value="PAS"/>
    <property type="match status" value="1"/>
</dbReference>